<dbReference type="InterPro" id="IPR036388">
    <property type="entry name" value="WH-like_DNA-bd_sf"/>
</dbReference>
<dbReference type="OrthoDB" id="3173926at2"/>
<dbReference type="EMBL" id="SMKY01000028">
    <property type="protein sequence ID" value="TDD86668.1"/>
    <property type="molecule type" value="Genomic_DNA"/>
</dbReference>
<dbReference type="InterPro" id="IPR036390">
    <property type="entry name" value="WH_DNA-bd_sf"/>
</dbReference>
<dbReference type="InterPro" id="IPR039422">
    <property type="entry name" value="MarR/SlyA-like"/>
</dbReference>
<protein>
    <submittedName>
        <fullName evidence="2">MarR family transcriptional regulator</fullName>
    </submittedName>
</protein>
<dbReference type="GO" id="GO:0003700">
    <property type="term" value="F:DNA-binding transcription factor activity"/>
    <property type="evidence" value="ECO:0007669"/>
    <property type="project" value="InterPro"/>
</dbReference>
<dbReference type="SMART" id="SM00347">
    <property type="entry name" value="HTH_MARR"/>
    <property type="match status" value="1"/>
</dbReference>
<accession>A0A4R5BIY2</accession>
<proteinExistence type="predicted"/>
<reference evidence="2 3" key="1">
    <citation type="submission" date="2019-03" db="EMBL/GenBank/DDBJ databases">
        <title>Draft genome sequences of novel Actinobacteria.</title>
        <authorList>
            <person name="Sahin N."/>
            <person name="Ay H."/>
            <person name="Saygin H."/>
        </authorList>
    </citation>
    <scope>NUCLEOTIDE SEQUENCE [LARGE SCALE GENOMIC DNA]</scope>
    <source>
        <strain evidence="2 3">DSM 45941</strain>
    </source>
</reference>
<dbReference type="Pfam" id="PF01047">
    <property type="entry name" value="MarR"/>
    <property type="match status" value="1"/>
</dbReference>
<evidence type="ECO:0000313" key="2">
    <source>
        <dbReference type="EMBL" id="TDD86668.1"/>
    </source>
</evidence>
<comment type="caution">
    <text evidence="2">The sequence shown here is derived from an EMBL/GenBank/DDBJ whole genome shotgun (WGS) entry which is preliminary data.</text>
</comment>
<organism evidence="2 3">
    <name type="scientific">Actinomadura darangshiensis</name>
    <dbReference type="NCBI Taxonomy" id="705336"/>
    <lineage>
        <taxon>Bacteria</taxon>
        <taxon>Bacillati</taxon>
        <taxon>Actinomycetota</taxon>
        <taxon>Actinomycetes</taxon>
        <taxon>Streptosporangiales</taxon>
        <taxon>Thermomonosporaceae</taxon>
        <taxon>Actinomadura</taxon>
    </lineage>
</organism>
<dbReference type="Gene3D" id="1.10.10.10">
    <property type="entry name" value="Winged helix-like DNA-binding domain superfamily/Winged helix DNA-binding domain"/>
    <property type="match status" value="1"/>
</dbReference>
<gene>
    <name evidence="2" type="ORF">E1293_09120</name>
</gene>
<dbReference type="InterPro" id="IPR000835">
    <property type="entry name" value="HTH_MarR-typ"/>
</dbReference>
<dbReference type="PANTHER" id="PTHR33164">
    <property type="entry name" value="TRANSCRIPTIONAL REGULATOR, MARR FAMILY"/>
    <property type="match status" value="1"/>
</dbReference>
<dbReference type="SUPFAM" id="SSF46785">
    <property type="entry name" value="Winged helix' DNA-binding domain"/>
    <property type="match status" value="1"/>
</dbReference>
<evidence type="ECO:0000259" key="1">
    <source>
        <dbReference type="PROSITE" id="PS50995"/>
    </source>
</evidence>
<dbReference type="AlphaFoldDB" id="A0A4R5BIY2"/>
<dbReference type="PRINTS" id="PR00598">
    <property type="entry name" value="HTHMARR"/>
</dbReference>
<dbReference type="PROSITE" id="PS50995">
    <property type="entry name" value="HTH_MARR_2"/>
    <property type="match status" value="1"/>
</dbReference>
<name>A0A4R5BIY2_9ACTN</name>
<feature type="domain" description="HTH marR-type" evidence="1">
    <location>
        <begin position="12"/>
        <end position="149"/>
    </location>
</feature>
<dbReference type="PANTHER" id="PTHR33164:SF106">
    <property type="entry name" value="TRANSCRIPTIONAL REGULATORY PROTEIN"/>
    <property type="match status" value="1"/>
</dbReference>
<dbReference type="GO" id="GO:0006950">
    <property type="term" value="P:response to stress"/>
    <property type="evidence" value="ECO:0007669"/>
    <property type="project" value="TreeGrafter"/>
</dbReference>
<dbReference type="Proteomes" id="UP000295578">
    <property type="component" value="Unassembled WGS sequence"/>
</dbReference>
<evidence type="ECO:0000313" key="3">
    <source>
        <dbReference type="Proteomes" id="UP000295578"/>
    </source>
</evidence>
<sequence length="162" mass="17959">MSCVAKTPRRTKSELVDDLVGEFRVSGNQDSAFDGLAAGHLGVNRTDLHCLNIIENSGGLTAGELAAEAGLSTGAVTGVIDRLEEAGYARRVPDPADRRRIKVEVTRRFYVSAGRIWGPMKADWESTLAERFTAEELERAIDFLRTANEIGRRNLKRLREMR</sequence>
<keyword evidence="3" id="KW-1185">Reference proteome</keyword>